<evidence type="ECO:0000259" key="1">
    <source>
        <dbReference type="Pfam" id="PF08044"/>
    </source>
</evidence>
<accession>A0A918G534</accession>
<dbReference type="InterPro" id="IPR024425">
    <property type="entry name" value="LiaF-like_C"/>
</dbReference>
<organism evidence="3 4">
    <name type="scientific">Actinokineospora fastidiosa</name>
    <dbReference type="NCBI Taxonomy" id="1816"/>
    <lineage>
        <taxon>Bacteria</taxon>
        <taxon>Bacillati</taxon>
        <taxon>Actinomycetota</taxon>
        <taxon>Actinomycetes</taxon>
        <taxon>Pseudonocardiales</taxon>
        <taxon>Pseudonocardiaceae</taxon>
        <taxon>Actinokineospora</taxon>
    </lineage>
</organism>
<keyword evidence="4" id="KW-1185">Reference proteome</keyword>
<protein>
    <recommendedName>
        <fullName evidence="5">DUF1707 domain-containing protein</fullName>
    </recommendedName>
</protein>
<proteinExistence type="predicted"/>
<dbReference type="Proteomes" id="UP000660680">
    <property type="component" value="Unassembled WGS sequence"/>
</dbReference>
<evidence type="ECO:0000259" key="2">
    <source>
        <dbReference type="Pfam" id="PF09922"/>
    </source>
</evidence>
<dbReference type="EMBL" id="BMRB01000001">
    <property type="protein sequence ID" value="GGS19298.1"/>
    <property type="molecule type" value="Genomic_DNA"/>
</dbReference>
<dbReference type="Pfam" id="PF09922">
    <property type="entry name" value="LiaF-like_C"/>
    <property type="match status" value="1"/>
</dbReference>
<dbReference type="InterPro" id="IPR012551">
    <property type="entry name" value="DUF1707_SHOCT-like"/>
</dbReference>
<evidence type="ECO:0000313" key="3">
    <source>
        <dbReference type="EMBL" id="GGS19298.1"/>
    </source>
</evidence>
<evidence type="ECO:0008006" key="5">
    <source>
        <dbReference type="Google" id="ProtNLM"/>
    </source>
</evidence>
<reference evidence="3" key="2">
    <citation type="submission" date="2020-09" db="EMBL/GenBank/DDBJ databases">
        <authorList>
            <person name="Sun Q."/>
            <person name="Ohkuma M."/>
        </authorList>
    </citation>
    <scope>NUCLEOTIDE SEQUENCE</scope>
    <source>
        <strain evidence="3">JCM 3276</strain>
    </source>
</reference>
<dbReference type="PANTHER" id="PTHR40763:SF5">
    <property type="entry name" value="MEMBRANE PROTEIN"/>
    <property type="match status" value="1"/>
</dbReference>
<evidence type="ECO:0000313" key="4">
    <source>
        <dbReference type="Proteomes" id="UP000660680"/>
    </source>
</evidence>
<name>A0A918G534_9PSEU</name>
<sequence length="204" mass="22174">MHPAPINPRDLRVSDAEREHVVTVLQKAIGRGLLDLDEFTRRTDTALASRTRAELNAVLVDLPGITHTDSGPASTRPVEFRNTMSSTKRDGRWVVPRSMRIYNRMGSTELDFTDAVIPHAEVHVEVDLAGGAVELLLPDGASVLADEVNVIAGSVTNKTAAGAGTPRFVVTGSVTAGSLTLRKPKYVRIGNMVVRRPWKVSWES</sequence>
<reference evidence="3" key="1">
    <citation type="journal article" date="2014" name="Int. J. Syst. Evol. Microbiol.">
        <title>Complete genome sequence of Corynebacterium casei LMG S-19264T (=DSM 44701T), isolated from a smear-ripened cheese.</title>
        <authorList>
            <consortium name="US DOE Joint Genome Institute (JGI-PGF)"/>
            <person name="Walter F."/>
            <person name="Albersmeier A."/>
            <person name="Kalinowski J."/>
            <person name="Ruckert C."/>
        </authorList>
    </citation>
    <scope>NUCLEOTIDE SEQUENCE</scope>
    <source>
        <strain evidence="3">JCM 3276</strain>
    </source>
</reference>
<dbReference type="RefSeq" id="WP_189209046.1">
    <property type="nucleotide sequence ID" value="NZ_BMRB01000001.1"/>
</dbReference>
<dbReference type="AlphaFoldDB" id="A0A918G534"/>
<dbReference type="PANTHER" id="PTHR40763">
    <property type="entry name" value="MEMBRANE PROTEIN-RELATED"/>
    <property type="match status" value="1"/>
</dbReference>
<dbReference type="Pfam" id="PF08044">
    <property type="entry name" value="DUF1707"/>
    <property type="match status" value="1"/>
</dbReference>
<gene>
    <name evidence="3" type="ORF">GCM10010171_09860</name>
</gene>
<feature type="domain" description="Cell wall-active antibiotics response LiaF-like C-terminal" evidence="2">
    <location>
        <begin position="93"/>
        <end position="157"/>
    </location>
</feature>
<feature type="domain" description="DUF1707" evidence="1">
    <location>
        <begin position="11"/>
        <end position="63"/>
    </location>
</feature>
<comment type="caution">
    <text evidence="3">The sequence shown here is derived from an EMBL/GenBank/DDBJ whole genome shotgun (WGS) entry which is preliminary data.</text>
</comment>